<evidence type="ECO:0000313" key="3">
    <source>
        <dbReference type="EMBL" id="CAB3399712.1"/>
    </source>
</evidence>
<organism evidence="3 4">
    <name type="scientific">Caenorhabditis bovis</name>
    <dbReference type="NCBI Taxonomy" id="2654633"/>
    <lineage>
        <taxon>Eukaryota</taxon>
        <taxon>Metazoa</taxon>
        <taxon>Ecdysozoa</taxon>
        <taxon>Nematoda</taxon>
        <taxon>Chromadorea</taxon>
        <taxon>Rhabditida</taxon>
        <taxon>Rhabditina</taxon>
        <taxon>Rhabditomorpha</taxon>
        <taxon>Rhabditoidea</taxon>
        <taxon>Rhabditidae</taxon>
        <taxon>Peloderinae</taxon>
        <taxon>Caenorhabditis</taxon>
    </lineage>
</organism>
<reference evidence="3 4" key="1">
    <citation type="submission" date="2020-04" db="EMBL/GenBank/DDBJ databases">
        <authorList>
            <person name="Laetsch R D."/>
            <person name="Stevens L."/>
            <person name="Kumar S."/>
            <person name="Blaxter L. M."/>
        </authorList>
    </citation>
    <scope>NUCLEOTIDE SEQUENCE [LARGE SCALE GENOMIC DNA]</scope>
</reference>
<keyword evidence="2" id="KW-0472">Membrane</keyword>
<comment type="caution">
    <text evidence="3">The sequence shown here is derived from an EMBL/GenBank/DDBJ whole genome shotgun (WGS) entry which is preliminary data.</text>
</comment>
<sequence>MASVQYARQTERVNLLDDVDSDGDDTKTESNGHFWPRDLANANHAETGLIDEEGKVPGCVASANKSIRMAFLRKVLGIVSFQLIMTIGICTAIYNLPDSKNLVARQ</sequence>
<feature type="region of interest" description="Disordered" evidence="1">
    <location>
        <begin position="17"/>
        <end position="37"/>
    </location>
</feature>
<keyword evidence="4" id="KW-1185">Reference proteome</keyword>
<accession>A0A8S1E7E2</accession>
<proteinExistence type="predicted"/>
<dbReference type="AlphaFoldDB" id="A0A8S1E7E2"/>
<protein>
    <submittedName>
        <fullName evidence="3">Uncharacterized protein</fullName>
    </submittedName>
</protein>
<dbReference type="Proteomes" id="UP000494206">
    <property type="component" value="Unassembled WGS sequence"/>
</dbReference>
<keyword evidence="2" id="KW-0812">Transmembrane</keyword>
<dbReference type="EMBL" id="CADEPM010000002">
    <property type="protein sequence ID" value="CAB3399712.1"/>
    <property type="molecule type" value="Genomic_DNA"/>
</dbReference>
<feature type="transmembrane region" description="Helical" evidence="2">
    <location>
        <begin position="75"/>
        <end position="96"/>
    </location>
</feature>
<evidence type="ECO:0000313" key="4">
    <source>
        <dbReference type="Proteomes" id="UP000494206"/>
    </source>
</evidence>
<gene>
    <name evidence="3" type="ORF">CBOVIS_LOCUS2794</name>
</gene>
<dbReference type="OrthoDB" id="7933078at2759"/>
<evidence type="ECO:0000256" key="1">
    <source>
        <dbReference type="SAM" id="MobiDB-lite"/>
    </source>
</evidence>
<keyword evidence="2" id="KW-1133">Transmembrane helix</keyword>
<name>A0A8S1E7E2_9PELO</name>
<evidence type="ECO:0000256" key="2">
    <source>
        <dbReference type="SAM" id="Phobius"/>
    </source>
</evidence>